<dbReference type="Proteomes" id="UP001163828">
    <property type="component" value="Unassembled WGS sequence"/>
</dbReference>
<feature type="domain" description="Protein kinase" evidence="1">
    <location>
        <begin position="186"/>
        <end position="490"/>
    </location>
</feature>
<sequence>MLNIFNVHIIYVASESRYRCCNEHVHSSIFLVGIGSNESLVEYSSFEVSTPCRMLPPATTAAAVIAPGLLVAVWLVFRRSTSTETDSELISIHSLRKRLPQDLTEWRTHTRYITSWNHLRRFLAGYGYKLWSFDPLVDPSKPGVLAPPGREYGNPSGFLYAPSQVTIIRPTVTQDEKGPSDLVTGLVHGPDLGLGGLTIPRRISWPARHNHGDVVIRVLSVDGDGLSSLKILRQVATAPEALNRSNHTLPLFREIVLEDIILGVFPRVTASLAEVFVPNNMSFVAEMDILQIFTQCLEALDFLHQNLIAHLNVTFENLLIDFPPFSRSQTYPLTGRPRVYITNFDRAVSFSPSTPVTERFCLGEYFFLHHPQEGQGQEQEPAKDTFLARKRALKNAQEDKEQSKKKVLKLKPPEIVDLRHRFSPFPVDCWQFASGVLALEPDSTEDSGDVGFKTIEPIHEIFRTMASDDPTCRPLASDALISLHNILYPS</sequence>
<dbReference type="InterPro" id="IPR011009">
    <property type="entry name" value="Kinase-like_dom_sf"/>
</dbReference>
<organism evidence="2 3">
    <name type="scientific">Lentinula boryana</name>
    <dbReference type="NCBI Taxonomy" id="40481"/>
    <lineage>
        <taxon>Eukaryota</taxon>
        <taxon>Fungi</taxon>
        <taxon>Dikarya</taxon>
        <taxon>Basidiomycota</taxon>
        <taxon>Agaricomycotina</taxon>
        <taxon>Agaricomycetes</taxon>
        <taxon>Agaricomycetidae</taxon>
        <taxon>Agaricales</taxon>
        <taxon>Marasmiineae</taxon>
        <taxon>Omphalotaceae</taxon>
        <taxon>Lentinula</taxon>
    </lineage>
</organism>
<reference evidence="2" key="1">
    <citation type="submission" date="2022-08" db="EMBL/GenBank/DDBJ databases">
        <authorList>
            <consortium name="DOE Joint Genome Institute"/>
            <person name="Min B."/>
            <person name="Riley R."/>
            <person name="Sierra-Patev S."/>
            <person name="Naranjo-Ortiz M."/>
            <person name="Looney B."/>
            <person name="Konkel Z."/>
            <person name="Slot J.C."/>
            <person name="Sakamoto Y."/>
            <person name="Steenwyk J.L."/>
            <person name="Rokas A."/>
            <person name="Carro J."/>
            <person name="Camarero S."/>
            <person name="Ferreira P."/>
            <person name="Molpeceres G."/>
            <person name="Ruiz-Duenas F.J."/>
            <person name="Serrano A."/>
            <person name="Henrissat B."/>
            <person name="Drula E."/>
            <person name="Hughes K.W."/>
            <person name="Mata J.L."/>
            <person name="Ishikawa N.K."/>
            <person name="Vargas-Isla R."/>
            <person name="Ushijima S."/>
            <person name="Smith C.A."/>
            <person name="Ahrendt S."/>
            <person name="Andreopoulos W."/>
            <person name="He G."/>
            <person name="Labutti K."/>
            <person name="Lipzen A."/>
            <person name="Ng V."/>
            <person name="Sandor L."/>
            <person name="Barry K."/>
            <person name="Martinez A.T."/>
            <person name="Xiao Y."/>
            <person name="Gibbons J.G."/>
            <person name="Terashima K."/>
            <person name="Hibbett D.S."/>
            <person name="Grigoriev I.V."/>
        </authorList>
    </citation>
    <scope>NUCLEOTIDE SEQUENCE</scope>
    <source>
        <strain evidence="2">TFB10827</strain>
    </source>
</reference>
<name>A0ABQ8QA38_9AGAR</name>
<evidence type="ECO:0000259" key="1">
    <source>
        <dbReference type="PROSITE" id="PS50011"/>
    </source>
</evidence>
<gene>
    <name evidence="2" type="ORF">F5050DRAFT_325052</name>
</gene>
<dbReference type="SMART" id="SM00220">
    <property type="entry name" value="S_TKc"/>
    <property type="match status" value="1"/>
</dbReference>
<dbReference type="Gene3D" id="1.10.510.10">
    <property type="entry name" value="Transferase(Phosphotransferase) domain 1"/>
    <property type="match status" value="1"/>
</dbReference>
<dbReference type="PROSITE" id="PS50011">
    <property type="entry name" value="PROTEIN_KINASE_DOM"/>
    <property type="match status" value="1"/>
</dbReference>
<dbReference type="SUPFAM" id="SSF56112">
    <property type="entry name" value="Protein kinase-like (PK-like)"/>
    <property type="match status" value="1"/>
</dbReference>
<comment type="caution">
    <text evidence="2">The sequence shown here is derived from an EMBL/GenBank/DDBJ whole genome shotgun (WGS) entry which is preliminary data.</text>
</comment>
<evidence type="ECO:0000313" key="2">
    <source>
        <dbReference type="EMBL" id="KAJ3995313.1"/>
    </source>
</evidence>
<evidence type="ECO:0000313" key="3">
    <source>
        <dbReference type="Proteomes" id="UP001163828"/>
    </source>
</evidence>
<dbReference type="InterPro" id="IPR000719">
    <property type="entry name" value="Prot_kinase_dom"/>
</dbReference>
<keyword evidence="3" id="KW-1185">Reference proteome</keyword>
<protein>
    <recommendedName>
        <fullName evidence="1">Protein kinase domain-containing protein</fullName>
    </recommendedName>
</protein>
<accession>A0ABQ8QA38</accession>
<dbReference type="EMBL" id="MU790659">
    <property type="protein sequence ID" value="KAJ3995313.1"/>
    <property type="molecule type" value="Genomic_DNA"/>
</dbReference>
<proteinExistence type="predicted"/>